<comment type="caution">
    <text evidence="2">The sequence shown here is derived from an EMBL/GenBank/DDBJ whole genome shotgun (WGS) entry which is preliminary data.</text>
</comment>
<dbReference type="AlphaFoldDB" id="A0A9X0D1Q4"/>
<sequence length="115" mass="12801">MEGALMTTTMMMMDDDSGSRGRNSRGFVLISRHRLPVMCGVPLDLSSVTAPQENQTPATGDQAMEGTTNEPYKGYRCGNGVDDAQQRGRQMTRQRKVLLRERSFARPGVPTHKNR</sequence>
<feature type="compositionally biased region" description="Low complexity" evidence="1">
    <location>
        <begin position="1"/>
        <end position="12"/>
    </location>
</feature>
<organism evidence="2 3">
    <name type="scientific">Desmophyllum pertusum</name>
    <dbReference type="NCBI Taxonomy" id="174260"/>
    <lineage>
        <taxon>Eukaryota</taxon>
        <taxon>Metazoa</taxon>
        <taxon>Cnidaria</taxon>
        <taxon>Anthozoa</taxon>
        <taxon>Hexacorallia</taxon>
        <taxon>Scleractinia</taxon>
        <taxon>Caryophylliina</taxon>
        <taxon>Caryophylliidae</taxon>
        <taxon>Desmophyllum</taxon>
    </lineage>
</organism>
<feature type="region of interest" description="Disordered" evidence="1">
    <location>
        <begin position="50"/>
        <end position="91"/>
    </location>
</feature>
<dbReference type="Proteomes" id="UP001163046">
    <property type="component" value="Unassembled WGS sequence"/>
</dbReference>
<dbReference type="EMBL" id="MU825892">
    <property type="protein sequence ID" value="KAJ7383937.1"/>
    <property type="molecule type" value="Genomic_DNA"/>
</dbReference>
<keyword evidence="3" id="KW-1185">Reference proteome</keyword>
<proteinExistence type="predicted"/>
<evidence type="ECO:0000313" key="3">
    <source>
        <dbReference type="Proteomes" id="UP001163046"/>
    </source>
</evidence>
<evidence type="ECO:0000256" key="1">
    <source>
        <dbReference type="SAM" id="MobiDB-lite"/>
    </source>
</evidence>
<evidence type="ECO:0000313" key="2">
    <source>
        <dbReference type="EMBL" id="KAJ7383937.1"/>
    </source>
</evidence>
<accession>A0A9X0D1Q4</accession>
<reference evidence="2" key="1">
    <citation type="submission" date="2023-01" db="EMBL/GenBank/DDBJ databases">
        <title>Genome assembly of the deep-sea coral Lophelia pertusa.</title>
        <authorList>
            <person name="Herrera S."/>
            <person name="Cordes E."/>
        </authorList>
    </citation>
    <scope>NUCLEOTIDE SEQUENCE</scope>
    <source>
        <strain evidence="2">USNM1676648</strain>
        <tissue evidence="2">Polyp</tissue>
    </source>
</reference>
<gene>
    <name evidence="2" type="ORF">OS493_024622</name>
</gene>
<name>A0A9X0D1Q4_9CNID</name>
<feature type="region of interest" description="Disordered" evidence="1">
    <location>
        <begin position="1"/>
        <end position="22"/>
    </location>
</feature>
<feature type="compositionally biased region" description="Polar residues" evidence="1">
    <location>
        <begin position="50"/>
        <end position="70"/>
    </location>
</feature>
<protein>
    <submittedName>
        <fullName evidence="2">Uncharacterized protein</fullName>
    </submittedName>
</protein>